<protein>
    <submittedName>
        <fullName evidence="1">Uncharacterized protein</fullName>
    </submittedName>
</protein>
<keyword evidence="2" id="KW-1185">Reference proteome</keyword>
<gene>
    <name evidence="1" type="ORF">GCM10009863_24740</name>
</gene>
<evidence type="ECO:0000313" key="1">
    <source>
        <dbReference type="EMBL" id="GAA2610205.1"/>
    </source>
</evidence>
<accession>A0ABN3Q0R6</accession>
<proteinExistence type="predicted"/>
<reference evidence="1 2" key="1">
    <citation type="journal article" date="2019" name="Int. J. Syst. Evol. Microbiol.">
        <title>The Global Catalogue of Microorganisms (GCM) 10K type strain sequencing project: providing services to taxonomists for standard genome sequencing and annotation.</title>
        <authorList>
            <consortium name="The Broad Institute Genomics Platform"/>
            <consortium name="The Broad Institute Genome Sequencing Center for Infectious Disease"/>
            <person name="Wu L."/>
            <person name="Ma J."/>
        </authorList>
    </citation>
    <scope>NUCLEOTIDE SEQUENCE [LARGE SCALE GENOMIC DNA]</scope>
    <source>
        <strain evidence="1 2">JCM 16373</strain>
    </source>
</reference>
<organism evidence="1 2">
    <name type="scientific">Streptomyces axinellae</name>
    <dbReference type="NCBI Taxonomy" id="552788"/>
    <lineage>
        <taxon>Bacteria</taxon>
        <taxon>Bacillati</taxon>
        <taxon>Actinomycetota</taxon>
        <taxon>Actinomycetes</taxon>
        <taxon>Kitasatosporales</taxon>
        <taxon>Streptomycetaceae</taxon>
        <taxon>Streptomyces</taxon>
    </lineage>
</organism>
<dbReference type="Proteomes" id="UP001501447">
    <property type="component" value="Unassembled WGS sequence"/>
</dbReference>
<comment type="caution">
    <text evidence="1">The sequence shown here is derived from an EMBL/GenBank/DDBJ whole genome shotgun (WGS) entry which is preliminary data.</text>
</comment>
<dbReference type="EMBL" id="BAAARJ010000007">
    <property type="protein sequence ID" value="GAA2610205.1"/>
    <property type="molecule type" value="Genomic_DNA"/>
</dbReference>
<evidence type="ECO:0000313" key="2">
    <source>
        <dbReference type="Proteomes" id="UP001501447"/>
    </source>
</evidence>
<name>A0ABN3Q0R6_9ACTN</name>
<sequence>MKGVDASDRLGGGTGLAHDLDVGFDREHVAHSPADHLVIIDQEYADSSVFGHPFSLTY</sequence>